<dbReference type="InterPro" id="IPR036749">
    <property type="entry name" value="Expansin_CBD_sf"/>
</dbReference>
<keyword evidence="1 2" id="KW-0732">Signal</keyword>
<sequence>MLKRWLITSVVAALLMTAAATGATAATAPLAGRIKPGVTYSGPGTWYDSDGDGACLFGPYNDRMTVAMNQTDYETSKACGAYLEVRASNGRTIQVRVNNLCPSPCRVGQLDLTKEAFARLADPMVGEISVTWRLLSPGMSSGISLRYKDGSSQWWCGIQAIDHRNPVARLEVRTSGGWWKELRRTDYNYFLSEDGAGCGGAIAITDIYGQRLVSNPLPIRPGVAQSTNLQFAQR</sequence>
<dbReference type="InterPro" id="IPR036908">
    <property type="entry name" value="RlpA-like_sf"/>
</dbReference>
<dbReference type="Proteomes" id="UP000649573">
    <property type="component" value="Unassembled WGS sequence"/>
</dbReference>
<name>A0ABQ2UND9_9PSEU</name>
<dbReference type="SUPFAM" id="SSF49590">
    <property type="entry name" value="PHL pollen allergen"/>
    <property type="match status" value="1"/>
</dbReference>
<dbReference type="InterPro" id="IPR009009">
    <property type="entry name" value="RlpA-like_DPBB"/>
</dbReference>
<evidence type="ECO:0000313" key="5">
    <source>
        <dbReference type="Proteomes" id="UP000649573"/>
    </source>
</evidence>
<evidence type="ECO:0000313" key="4">
    <source>
        <dbReference type="EMBL" id="GGU43916.1"/>
    </source>
</evidence>
<dbReference type="Gene3D" id="2.60.40.760">
    <property type="entry name" value="Expansin, cellulose-binding-like domain"/>
    <property type="match status" value="1"/>
</dbReference>
<proteinExistence type="predicted"/>
<dbReference type="EMBL" id="BMRE01000016">
    <property type="protein sequence ID" value="GGU43916.1"/>
    <property type="molecule type" value="Genomic_DNA"/>
</dbReference>
<gene>
    <name evidence="4" type="ORF">GCM10010178_40600</name>
</gene>
<feature type="chain" id="PRO_5046969637" description="RlpA-like protein double-psi beta-barrel domain-containing protein" evidence="2">
    <location>
        <begin position="26"/>
        <end position="234"/>
    </location>
</feature>
<dbReference type="CDD" id="cd22272">
    <property type="entry name" value="DPBB_EXLX1-like"/>
    <property type="match status" value="1"/>
</dbReference>
<dbReference type="InterPro" id="IPR049818">
    <property type="entry name" value="Expansin_EXLX1-like"/>
</dbReference>
<evidence type="ECO:0000259" key="3">
    <source>
        <dbReference type="Pfam" id="PF03330"/>
    </source>
</evidence>
<comment type="caution">
    <text evidence="4">The sequence shown here is derived from an EMBL/GenBank/DDBJ whole genome shotgun (WGS) entry which is preliminary data.</text>
</comment>
<dbReference type="Gene3D" id="2.40.40.10">
    <property type="entry name" value="RlpA-like domain"/>
    <property type="match status" value="1"/>
</dbReference>
<dbReference type="RefSeq" id="WP_189255256.1">
    <property type="nucleotide sequence ID" value="NZ_BMRE01000016.1"/>
</dbReference>
<dbReference type="Pfam" id="PF03330">
    <property type="entry name" value="DPBB_1"/>
    <property type="match status" value="1"/>
</dbReference>
<keyword evidence="5" id="KW-1185">Reference proteome</keyword>
<protein>
    <recommendedName>
        <fullName evidence="3">RlpA-like protein double-psi beta-barrel domain-containing protein</fullName>
    </recommendedName>
</protein>
<dbReference type="SUPFAM" id="SSF50685">
    <property type="entry name" value="Barwin-like endoglucanases"/>
    <property type="match status" value="1"/>
</dbReference>
<dbReference type="InterPro" id="IPR051477">
    <property type="entry name" value="Expansin_CellWall"/>
</dbReference>
<evidence type="ECO:0000256" key="1">
    <source>
        <dbReference type="ARBA" id="ARBA00022729"/>
    </source>
</evidence>
<feature type="domain" description="RlpA-like protein double-psi beta-barrel" evidence="3">
    <location>
        <begin position="70"/>
        <end position="131"/>
    </location>
</feature>
<dbReference type="PANTHER" id="PTHR31836:SF21">
    <property type="entry name" value="EXPANSIN-LIKE PROTEIN 7"/>
    <property type="match status" value="1"/>
</dbReference>
<dbReference type="PANTHER" id="PTHR31836">
    <property type="match status" value="1"/>
</dbReference>
<accession>A0ABQ2UND9</accession>
<dbReference type="NCBIfam" id="NF041144">
    <property type="entry name" value="expansin_EXLX1"/>
    <property type="match status" value="1"/>
</dbReference>
<feature type="signal peptide" evidence="2">
    <location>
        <begin position="1"/>
        <end position="25"/>
    </location>
</feature>
<organism evidence="4 5">
    <name type="scientific">Lentzea flava</name>
    <dbReference type="NCBI Taxonomy" id="103732"/>
    <lineage>
        <taxon>Bacteria</taxon>
        <taxon>Bacillati</taxon>
        <taxon>Actinomycetota</taxon>
        <taxon>Actinomycetes</taxon>
        <taxon>Pseudonocardiales</taxon>
        <taxon>Pseudonocardiaceae</taxon>
        <taxon>Lentzea</taxon>
    </lineage>
</organism>
<reference evidence="5" key="1">
    <citation type="journal article" date="2019" name="Int. J. Syst. Evol. Microbiol.">
        <title>The Global Catalogue of Microorganisms (GCM) 10K type strain sequencing project: providing services to taxonomists for standard genome sequencing and annotation.</title>
        <authorList>
            <consortium name="The Broad Institute Genomics Platform"/>
            <consortium name="The Broad Institute Genome Sequencing Center for Infectious Disease"/>
            <person name="Wu L."/>
            <person name="Ma J."/>
        </authorList>
    </citation>
    <scope>NUCLEOTIDE SEQUENCE [LARGE SCALE GENOMIC DNA]</scope>
    <source>
        <strain evidence="5">JCM 3296</strain>
    </source>
</reference>
<evidence type="ECO:0000256" key="2">
    <source>
        <dbReference type="SAM" id="SignalP"/>
    </source>
</evidence>